<organism evidence="3 4">
    <name type="scientific">Thamnophis sirtalis</name>
    <dbReference type="NCBI Taxonomy" id="35019"/>
    <lineage>
        <taxon>Eukaryota</taxon>
        <taxon>Metazoa</taxon>
        <taxon>Chordata</taxon>
        <taxon>Craniata</taxon>
        <taxon>Vertebrata</taxon>
        <taxon>Euteleostomi</taxon>
        <taxon>Lepidosauria</taxon>
        <taxon>Squamata</taxon>
        <taxon>Bifurcata</taxon>
        <taxon>Unidentata</taxon>
        <taxon>Episquamata</taxon>
        <taxon>Toxicofera</taxon>
        <taxon>Serpentes</taxon>
        <taxon>Colubroidea</taxon>
        <taxon>Colubridae</taxon>
        <taxon>Natricinae</taxon>
        <taxon>Thamnophis</taxon>
    </lineage>
</organism>
<feature type="region of interest" description="Disordered" evidence="1">
    <location>
        <begin position="277"/>
        <end position="297"/>
    </location>
</feature>
<accession>A0A6I9XCZ4</accession>
<sequence>MYVRGGGGGGHPTPEDEHLASVHSLRSQELDVQHLVTCTFSVSLAVPLFLPTNKPGQTSKADIQRSGSKAKEGYIPKMHRFYHMEYFLLPDDIEPRKLDLVLFGPVAKLFLDTESKPGTPKDDDRSKFKKPSTLNISVVKPWLENDQIWISWNHSIEINVTNEFLIKLREHSIKLRLWDLKEKVCSKARFCKLRSNLLLSDHGEFDGNVKNMVLYQREFLERKEAKPSVTKVKPVTYLVQKQTADALSVSGQKQVPGSRETPNLVLPYSKVLFLSRSSSTTQDPDDANTLTREKMEI</sequence>
<reference evidence="4" key="1">
    <citation type="submission" date="2025-08" db="UniProtKB">
        <authorList>
            <consortium name="RefSeq"/>
        </authorList>
    </citation>
    <scope>IDENTIFICATION</scope>
    <source>
        <tissue evidence="4">Skeletal muscle</tissue>
    </source>
</reference>
<name>A0A6I9XCZ4_9SAUR</name>
<evidence type="ECO:0000313" key="4">
    <source>
        <dbReference type="RefSeq" id="XP_013913469.1"/>
    </source>
</evidence>
<proteinExistence type="predicted"/>
<feature type="domain" description="DUF4550" evidence="2">
    <location>
        <begin position="136"/>
        <end position="194"/>
    </location>
</feature>
<feature type="region of interest" description="Disordered" evidence="1">
    <location>
        <begin position="1"/>
        <end position="22"/>
    </location>
</feature>
<protein>
    <submittedName>
        <fullName evidence="4">Uncharacterized protein KIAA1257 homolog</fullName>
    </submittedName>
</protein>
<dbReference type="GeneID" id="106542305"/>
<gene>
    <name evidence="4" type="primary">KIAA1257</name>
</gene>
<dbReference type="Pfam" id="PF15084">
    <property type="entry name" value="DUF4550"/>
    <property type="match status" value="2"/>
</dbReference>
<dbReference type="Proteomes" id="UP000504617">
    <property type="component" value="Unplaced"/>
</dbReference>
<dbReference type="PANTHER" id="PTHR33667:SF7">
    <property type="entry name" value="RIKEN CDNA 1810020O05 GENE"/>
    <property type="match status" value="1"/>
</dbReference>
<dbReference type="AlphaFoldDB" id="A0A6I9XCZ4"/>
<dbReference type="OrthoDB" id="188352at2759"/>
<keyword evidence="3" id="KW-1185">Reference proteome</keyword>
<dbReference type="CTD" id="57501"/>
<evidence type="ECO:0000259" key="2">
    <source>
        <dbReference type="Pfam" id="PF15084"/>
    </source>
</evidence>
<evidence type="ECO:0000313" key="3">
    <source>
        <dbReference type="Proteomes" id="UP000504617"/>
    </source>
</evidence>
<feature type="domain" description="DUF4550" evidence="2">
    <location>
        <begin position="80"/>
        <end position="126"/>
    </location>
</feature>
<dbReference type="InterPro" id="IPR027876">
    <property type="entry name" value="DUF4550"/>
</dbReference>
<feature type="compositionally biased region" description="Basic and acidic residues" evidence="1">
    <location>
        <begin position="13"/>
        <end position="22"/>
    </location>
</feature>
<dbReference type="RefSeq" id="XP_013913469.1">
    <property type="nucleotide sequence ID" value="XM_014057994.1"/>
</dbReference>
<evidence type="ECO:0000256" key="1">
    <source>
        <dbReference type="SAM" id="MobiDB-lite"/>
    </source>
</evidence>
<dbReference type="KEGG" id="tsr:106542305"/>
<dbReference type="PANTHER" id="PTHR33667">
    <property type="entry name" value="SI:DKEY-57N24.6"/>
    <property type="match status" value="1"/>
</dbReference>
<feature type="compositionally biased region" description="Gly residues" evidence="1">
    <location>
        <begin position="1"/>
        <end position="11"/>
    </location>
</feature>